<name>A0A1G6M2Y4_9ACTN</name>
<accession>A0A1G6M2Y4</accession>
<dbReference type="Proteomes" id="UP000199034">
    <property type="component" value="Unassembled WGS sequence"/>
</dbReference>
<evidence type="ECO:0000313" key="2">
    <source>
        <dbReference type="Proteomes" id="UP000199034"/>
    </source>
</evidence>
<dbReference type="EMBL" id="FMZM01000002">
    <property type="protein sequence ID" value="SDC49902.1"/>
    <property type="molecule type" value="Genomic_DNA"/>
</dbReference>
<dbReference type="AlphaFoldDB" id="A0A1G6M2Y4"/>
<organism evidence="1 2">
    <name type="scientific">Nocardioides lianchengensis</name>
    <dbReference type="NCBI Taxonomy" id="1045774"/>
    <lineage>
        <taxon>Bacteria</taxon>
        <taxon>Bacillati</taxon>
        <taxon>Actinomycetota</taxon>
        <taxon>Actinomycetes</taxon>
        <taxon>Propionibacteriales</taxon>
        <taxon>Nocardioidaceae</taxon>
        <taxon>Nocardioides</taxon>
    </lineage>
</organism>
<gene>
    <name evidence="1" type="ORF">SAMN05421872_102437</name>
</gene>
<reference evidence="1 2" key="1">
    <citation type="submission" date="2016-10" db="EMBL/GenBank/DDBJ databases">
        <authorList>
            <person name="de Groot N.N."/>
        </authorList>
    </citation>
    <scope>NUCLEOTIDE SEQUENCE [LARGE SCALE GENOMIC DNA]</scope>
    <source>
        <strain evidence="1 2">CGMCC 4.6858</strain>
    </source>
</reference>
<proteinExistence type="predicted"/>
<protein>
    <submittedName>
        <fullName evidence="1">Uncharacterized protein</fullName>
    </submittedName>
</protein>
<keyword evidence="2" id="KW-1185">Reference proteome</keyword>
<sequence>MDRLLVAAVATTVVSVLAAVAGVLWLVCGQPGTGDGDLPELAVGTEEEFCAAFLNPFPLMEDMATGAADFADNQVEYADRMAAAGLPRDVDAEVRRGLTVYAEKNRSIPSGALDDDLSTLDDLPELSESEDAAYHAFDDWARATCGAPY</sequence>
<dbReference type="STRING" id="1045774.SAMN05421872_102437"/>
<evidence type="ECO:0000313" key="1">
    <source>
        <dbReference type="EMBL" id="SDC49902.1"/>
    </source>
</evidence>
<dbReference type="RefSeq" id="WP_090851967.1">
    <property type="nucleotide sequence ID" value="NZ_FMZM01000002.1"/>
</dbReference>